<keyword evidence="2" id="KW-1185">Reference proteome</keyword>
<proteinExistence type="predicted"/>
<dbReference type="EMBL" id="JBJKFK010000623">
    <property type="protein sequence ID" value="KAL3316007.1"/>
    <property type="molecule type" value="Genomic_DNA"/>
</dbReference>
<gene>
    <name evidence="1" type="ORF">Ciccas_005350</name>
</gene>
<evidence type="ECO:0000313" key="1">
    <source>
        <dbReference type="EMBL" id="KAL3316007.1"/>
    </source>
</evidence>
<reference evidence="1 2" key="1">
    <citation type="submission" date="2024-11" db="EMBL/GenBank/DDBJ databases">
        <title>Adaptive evolution of stress response genes in parasites aligns with host niche diversity.</title>
        <authorList>
            <person name="Hahn C."/>
            <person name="Resl P."/>
        </authorList>
    </citation>
    <scope>NUCLEOTIDE SEQUENCE [LARGE SCALE GENOMIC DNA]</scope>
    <source>
        <strain evidence="1">EGGRZ-B1_66</strain>
        <tissue evidence="1">Body</tissue>
    </source>
</reference>
<dbReference type="AlphaFoldDB" id="A0ABD2Q8Z3"/>
<protein>
    <submittedName>
        <fullName evidence="1">Uncharacterized protein</fullName>
    </submittedName>
</protein>
<comment type="caution">
    <text evidence="1">The sequence shown here is derived from an EMBL/GenBank/DDBJ whole genome shotgun (WGS) entry which is preliminary data.</text>
</comment>
<name>A0ABD2Q8Z3_9PLAT</name>
<sequence length="880" mass="101550">MNAKSDKKDEIAKLKYDEIIQTFDITKFIQDNKQKLPESEDLQPEICKTEYLEIYVRKCVVCGEENKFECLTYHIDPNDIIFPGTLSVISTMDIIHILRNNSQYNFVMELNTFRTLEILDDRNVVAAYSGGKITALAMEILPQNLDIESFKTPKKNEVKDEELPHSRECSLLMTVSISPNGHICKYFLERLNDKDQMQDWDGMHAKEDIIHVERIITETKMSNIYKYEVGQSRATITEDMANLSTVLREVVKTDGHKMKLVLSSCVLLRTVKQTVKSKSGKSKEITFCEPVYCCLSPKQKKMPSSRSDIRNSLVHEKENSEGADSLKECDTIEGKTSDGKYTHFRIYQLDKFMGIDTILSNCIRNDDSLKEVLHRNVAEMQFNKFLKTPQNIGVIKEKKPRFLLNMKVPKGNKQVFSKMQDLKDDGIRCSYKLIKKVDDEVLEEEIIEPSPKAIISWILQLPKAKDYTGNELLMQIRCSSFYLVRTLNFDVHNTAEESPFNLPPQRSVLIRVHCKQVEKFADNYDSVSDLKKTIPTLDHFHSLYYVENKSHIIYNHHTNISHELRHMYETFQSTGKDVIKFCVFDQSQQIGELEIKTELVDKVGFGGIIERKRKFNKNLMNLIVHHNPLDSKYTDNYEAEPKCIVSEVRESLLTKMTTKVLLAQDGRNGLVVKITEPNIQTILAHRALTMEPQQERYFGKLWEQSAHLKVTPDELKSHFKLAHSLRDNISKNSKLVLKKLGRLQEHQKDCPFALLGNFAIKVDVEIFEIRNEYGLDPDGNLKQLGSCCIKINQRSEIKLVQCLCLECPSGKDTLLNSDILSEAAYFSLPSQIVSPLDIFEAISNMLNDCARVSEKDWPKLLKRFKHRLQRCMAHDTKRLH</sequence>
<evidence type="ECO:0000313" key="2">
    <source>
        <dbReference type="Proteomes" id="UP001626550"/>
    </source>
</evidence>
<dbReference type="Proteomes" id="UP001626550">
    <property type="component" value="Unassembled WGS sequence"/>
</dbReference>
<accession>A0ABD2Q8Z3</accession>
<organism evidence="1 2">
    <name type="scientific">Cichlidogyrus casuarinus</name>
    <dbReference type="NCBI Taxonomy" id="1844966"/>
    <lineage>
        <taxon>Eukaryota</taxon>
        <taxon>Metazoa</taxon>
        <taxon>Spiralia</taxon>
        <taxon>Lophotrochozoa</taxon>
        <taxon>Platyhelminthes</taxon>
        <taxon>Monogenea</taxon>
        <taxon>Monopisthocotylea</taxon>
        <taxon>Dactylogyridea</taxon>
        <taxon>Ancyrocephalidae</taxon>
        <taxon>Cichlidogyrus</taxon>
    </lineage>
</organism>